<evidence type="ECO:0000259" key="6">
    <source>
        <dbReference type="PROSITE" id="PS51387"/>
    </source>
</evidence>
<dbReference type="InterPro" id="IPR050416">
    <property type="entry name" value="FAD-linked_Oxidoreductase"/>
</dbReference>
<dbReference type="Proteomes" id="UP000756346">
    <property type="component" value="Unassembled WGS sequence"/>
</dbReference>
<dbReference type="Gene3D" id="3.30.465.10">
    <property type="match status" value="1"/>
</dbReference>
<keyword evidence="2" id="KW-0285">Flavoprotein</keyword>
<dbReference type="GO" id="GO:0071949">
    <property type="term" value="F:FAD binding"/>
    <property type="evidence" value="ECO:0007669"/>
    <property type="project" value="InterPro"/>
</dbReference>
<evidence type="ECO:0000313" key="8">
    <source>
        <dbReference type="Proteomes" id="UP000756346"/>
    </source>
</evidence>
<organism evidence="7 8">
    <name type="scientific">Microdochium trichocladiopsis</name>
    <dbReference type="NCBI Taxonomy" id="1682393"/>
    <lineage>
        <taxon>Eukaryota</taxon>
        <taxon>Fungi</taxon>
        <taxon>Dikarya</taxon>
        <taxon>Ascomycota</taxon>
        <taxon>Pezizomycotina</taxon>
        <taxon>Sordariomycetes</taxon>
        <taxon>Xylariomycetidae</taxon>
        <taxon>Xylariales</taxon>
        <taxon>Microdochiaceae</taxon>
        <taxon>Microdochium</taxon>
    </lineage>
</organism>
<feature type="domain" description="FAD-binding PCMH-type" evidence="6">
    <location>
        <begin position="71"/>
        <end position="256"/>
    </location>
</feature>
<keyword evidence="8" id="KW-1185">Reference proteome</keyword>
<sequence length="552" mass="59273">MLYTSALSTPTLVAAAAAALVARLAALPPPAAYISELAAALPGGRVVLPQDQPEAFTTAIDGHFSLQNRDMQFEPACVVQPRDVDELSIAVRHLAREHTLRRNSNNSSIAGHGLFAVRCTGANPAQGVAGARDGVLLDLSRLSTLALSADQTELRVGGGCTWEAVYHFLDPQGLTVVGGRSTPVGVGGSTLGGGISYFSGHRGLMCSNVVRYTVVLADGRVVVASEAENADLWRALKGGLNNFGVVAEFSLRVCPGGPVWLSATVTPAFLQSDSVLRAYHDDAIQAATPGGFDPNVATPILSLAHMPALGMSLWVTQLFYTVLPSSSSSSPSPSTSDGPRRIGDKTWPAYWRSSPLGRRIWGIRTARGTFSHADAVRQNGLMSPAGLRQAYCVTGFRMDLPTLRAAVAVFDKHKTRLSALKATDTAFCIVFQTLNPRWVNKGDPNSLGLEGDTIKDPVVIVLFCCSWVDVQHDGIVKRVMQDCVDETEAASRQLGSEHRYRFANYASEWQRPLGGYGEENLRFLREVSKQYDPEGLFQTGCLGGYKLGREDL</sequence>
<dbReference type="Pfam" id="PF01565">
    <property type="entry name" value="FAD_binding_4"/>
    <property type="match status" value="1"/>
</dbReference>
<evidence type="ECO:0000256" key="5">
    <source>
        <dbReference type="SAM" id="SignalP"/>
    </source>
</evidence>
<feature type="chain" id="PRO_5040325302" description="FAD-binding PCMH-type domain-containing protein" evidence="5">
    <location>
        <begin position="27"/>
        <end position="552"/>
    </location>
</feature>
<dbReference type="EMBL" id="JAGTJQ010000001">
    <property type="protein sequence ID" value="KAH7039552.1"/>
    <property type="molecule type" value="Genomic_DNA"/>
</dbReference>
<dbReference type="AlphaFoldDB" id="A0A9P9BVB6"/>
<proteinExistence type="inferred from homology"/>
<evidence type="ECO:0000256" key="1">
    <source>
        <dbReference type="ARBA" id="ARBA00005466"/>
    </source>
</evidence>
<dbReference type="RefSeq" id="XP_046017607.1">
    <property type="nucleotide sequence ID" value="XM_046161382.1"/>
</dbReference>
<dbReference type="GeneID" id="70190928"/>
<evidence type="ECO:0000256" key="3">
    <source>
        <dbReference type="ARBA" id="ARBA00022827"/>
    </source>
</evidence>
<gene>
    <name evidence="7" type="ORF">B0I36DRAFT_390092</name>
</gene>
<dbReference type="InterPro" id="IPR016169">
    <property type="entry name" value="FAD-bd_PCMH_sub2"/>
</dbReference>
<dbReference type="SUPFAM" id="SSF56176">
    <property type="entry name" value="FAD-binding/transporter-associated domain-like"/>
    <property type="match status" value="1"/>
</dbReference>
<accession>A0A9P9BVB6</accession>
<dbReference type="OrthoDB" id="2151789at2759"/>
<protein>
    <recommendedName>
        <fullName evidence="6">FAD-binding PCMH-type domain-containing protein</fullName>
    </recommendedName>
</protein>
<dbReference type="GO" id="GO:0016491">
    <property type="term" value="F:oxidoreductase activity"/>
    <property type="evidence" value="ECO:0007669"/>
    <property type="project" value="UniProtKB-KW"/>
</dbReference>
<dbReference type="PANTHER" id="PTHR42973:SF4">
    <property type="entry name" value="FAD BINDING DOMAIN PROTEIN"/>
    <property type="match status" value="1"/>
</dbReference>
<comment type="similarity">
    <text evidence="1">Belongs to the oxygen-dependent FAD-linked oxidoreductase family.</text>
</comment>
<comment type="caution">
    <text evidence="7">The sequence shown here is derived from an EMBL/GenBank/DDBJ whole genome shotgun (WGS) entry which is preliminary data.</text>
</comment>
<evidence type="ECO:0000313" key="7">
    <source>
        <dbReference type="EMBL" id="KAH7039552.1"/>
    </source>
</evidence>
<dbReference type="InterPro" id="IPR006094">
    <property type="entry name" value="Oxid_FAD_bind_N"/>
</dbReference>
<name>A0A9P9BVB6_9PEZI</name>
<dbReference type="PANTHER" id="PTHR42973">
    <property type="entry name" value="BINDING OXIDOREDUCTASE, PUTATIVE (AFU_ORTHOLOGUE AFUA_1G17690)-RELATED"/>
    <property type="match status" value="1"/>
</dbReference>
<keyword evidence="3" id="KW-0274">FAD</keyword>
<keyword evidence="5" id="KW-0732">Signal</keyword>
<reference evidence="7" key="1">
    <citation type="journal article" date="2021" name="Nat. Commun.">
        <title>Genetic determinants of endophytism in the Arabidopsis root mycobiome.</title>
        <authorList>
            <person name="Mesny F."/>
            <person name="Miyauchi S."/>
            <person name="Thiergart T."/>
            <person name="Pickel B."/>
            <person name="Atanasova L."/>
            <person name="Karlsson M."/>
            <person name="Huettel B."/>
            <person name="Barry K.W."/>
            <person name="Haridas S."/>
            <person name="Chen C."/>
            <person name="Bauer D."/>
            <person name="Andreopoulos W."/>
            <person name="Pangilinan J."/>
            <person name="LaButti K."/>
            <person name="Riley R."/>
            <person name="Lipzen A."/>
            <person name="Clum A."/>
            <person name="Drula E."/>
            <person name="Henrissat B."/>
            <person name="Kohler A."/>
            <person name="Grigoriev I.V."/>
            <person name="Martin F.M."/>
            <person name="Hacquard S."/>
        </authorList>
    </citation>
    <scope>NUCLEOTIDE SEQUENCE</scope>
    <source>
        <strain evidence="7">MPI-CAGE-CH-0230</strain>
    </source>
</reference>
<keyword evidence="4" id="KW-0560">Oxidoreductase</keyword>
<evidence type="ECO:0000256" key="4">
    <source>
        <dbReference type="ARBA" id="ARBA00023002"/>
    </source>
</evidence>
<dbReference type="PROSITE" id="PS51387">
    <property type="entry name" value="FAD_PCMH"/>
    <property type="match status" value="1"/>
</dbReference>
<evidence type="ECO:0000256" key="2">
    <source>
        <dbReference type="ARBA" id="ARBA00022630"/>
    </source>
</evidence>
<feature type="signal peptide" evidence="5">
    <location>
        <begin position="1"/>
        <end position="26"/>
    </location>
</feature>
<dbReference type="InterPro" id="IPR016166">
    <property type="entry name" value="FAD-bd_PCMH"/>
</dbReference>
<dbReference type="InterPro" id="IPR036318">
    <property type="entry name" value="FAD-bd_PCMH-like_sf"/>
</dbReference>